<accession>A0ABW5VEA1</accession>
<dbReference type="RefSeq" id="WP_251808008.1">
    <property type="nucleotide sequence ID" value="NZ_CP166679.1"/>
</dbReference>
<gene>
    <name evidence="2" type="ORF">ACFS1K_05945</name>
</gene>
<evidence type="ECO:0000256" key="1">
    <source>
        <dbReference type="SAM" id="MobiDB-lite"/>
    </source>
</evidence>
<evidence type="ECO:0000313" key="3">
    <source>
        <dbReference type="Proteomes" id="UP001597532"/>
    </source>
</evidence>
<keyword evidence="3" id="KW-1185">Reference proteome</keyword>
<dbReference type="EMBL" id="JBHUOK010000021">
    <property type="protein sequence ID" value="MFD2789292.1"/>
    <property type="molecule type" value="Genomic_DNA"/>
</dbReference>
<sequence length="223" mass="26096">MNYIRHLNSVFGQFAKDQRLNPTHISLYIALFQLWNIHRFPTVFYINREEVMAIAKIGSKATYHRCLRRLHDWKYIRYLPSHNPYKGSQIQMLEFGTSTGTSTGTTTGTSSEQVVVQALVPYININKQNRNINKPKLPKSENEVFNFFKKEKWPANEGKKFFNHYNSIGWKLGGRIAIEDWHSTARNWMLKADEIEKEKTTNGPSQKRDNLKITKDKDYGQPL</sequence>
<evidence type="ECO:0008006" key="4">
    <source>
        <dbReference type="Google" id="ProtNLM"/>
    </source>
</evidence>
<name>A0ABW5VEA1_9FLAO</name>
<comment type="caution">
    <text evidence="2">The sequence shown here is derived from an EMBL/GenBank/DDBJ whole genome shotgun (WGS) entry which is preliminary data.</text>
</comment>
<reference evidence="3" key="1">
    <citation type="journal article" date="2019" name="Int. J. Syst. Evol. Microbiol.">
        <title>The Global Catalogue of Microorganisms (GCM) 10K type strain sequencing project: providing services to taxonomists for standard genome sequencing and annotation.</title>
        <authorList>
            <consortium name="The Broad Institute Genomics Platform"/>
            <consortium name="The Broad Institute Genome Sequencing Center for Infectious Disease"/>
            <person name="Wu L."/>
            <person name="Ma J."/>
        </authorList>
    </citation>
    <scope>NUCLEOTIDE SEQUENCE [LARGE SCALE GENOMIC DNA]</scope>
    <source>
        <strain evidence="3">KCTC 52924</strain>
    </source>
</reference>
<feature type="region of interest" description="Disordered" evidence="1">
    <location>
        <begin position="195"/>
        <end position="223"/>
    </location>
</feature>
<dbReference type="Proteomes" id="UP001597532">
    <property type="component" value="Unassembled WGS sequence"/>
</dbReference>
<protein>
    <recommendedName>
        <fullName evidence="4">Transcriptional regulator</fullName>
    </recommendedName>
</protein>
<proteinExistence type="predicted"/>
<organism evidence="2 3">
    <name type="scientific">Arenibacter antarcticus</name>
    <dbReference type="NCBI Taxonomy" id="2040469"/>
    <lineage>
        <taxon>Bacteria</taxon>
        <taxon>Pseudomonadati</taxon>
        <taxon>Bacteroidota</taxon>
        <taxon>Flavobacteriia</taxon>
        <taxon>Flavobacteriales</taxon>
        <taxon>Flavobacteriaceae</taxon>
        <taxon>Arenibacter</taxon>
    </lineage>
</organism>
<evidence type="ECO:0000313" key="2">
    <source>
        <dbReference type="EMBL" id="MFD2789292.1"/>
    </source>
</evidence>